<dbReference type="AlphaFoldDB" id="A0A8S2YED4"/>
<feature type="non-terminal residue" evidence="2">
    <location>
        <position position="46"/>
    </location>
</feature>
<protein>
    <submittedName>
        <fullName evidence="2">Uncharacterized protein</fullName>
    </submittedName>
</protein>
<accession>A0A8S2YED4</accession>
<proteinExistence type="predicted"/>
<dbReference type="Proteomes" id="UP000676336">
    <property type="component" value="Unassembled WGS sequence"/>
</dbReference>
<evidence type="ECO:0000256" key="1">
    <source>
        <dbReference type="SAM" id="MobiDB-lite"/>
    </source>
</evidence>
<comment type="caution">
    <text evidence="2">The sequence shown here is derived from an EMBL/GenBank/DDBJ whole genome shotgun (WGS) entry which is preliminary data.</text>
</comment>
<evidence type="ECO:0000313" key="2">
    <source>
        <dbReference type="EMBL" id="CAF4551863.1"/>
    </source>
</evidence>
<reference evidence="2" key="1">
    <citation type="submission" date="2021-02" db="EMBL/GenBank/DDBJ databases">
        <authorList>
            <person name="Nowell W R."/>
        </authorList>
    </citation>
    <scope>NUCLEOTIDE SEQUENCE</scope>
</reference>
<sequence length="46" mass="4936">MSLPLDDGKSQMMTRAPCRAKRLAQARPKPAAPPVMSAVKPFIISA</sequence>
<dbReference type="EMBL" id="CAJOBI010152151">
    <property type="protein sequence ID" value="CAF4815425.1"/>
    <property type="molecule type" value="Genomic_DNA"/>
</dbReference>
<organism evidence="2 4">
    <name type="scientific">Rotaria magnacalcarata</name>
    <dbReference type="NCBI Taxonomy" id="392030"/>
    <lineage>
        <taxon>Eukaryota</taxon>
        <taxon>Metazoa</taxon>
        <taxon>Spiralia</taxon>
        <taxon>Gnathifera</taxon>
        <taxon>Rotifera</taxon>
        <taxon>Eurotatoria</taxon>
        <taxon>Bdelloidea</taxon>
        <taxon>Philodinida</taxon>
        <taxon>Philodinidae</taxon>
        <taxon>Rotaria</taxon>
    </lineage>
</organism>
<dbReference type="EMBL" id="CAJOBI010093148">
    <property type="protein sequence ID" value="CAF4551863.1"/>
    <property type="molecule type" value="Genomic_DNA"/>
</dbReference>
<evidence type="ECO:0000313" key="4">
    <source>
        <dbReference type="Proteomes" id="UP000676336"/>
    </source>
</evidence>
<name>A0A8S2YED4_9BILA</name>
<feature type="region of interest" description="Disordered" evidence="1">
    <location>
        <begin position="1"/>
        <end position="34"/>
    </location>
</feature>
<evidence type="ECO:0000313" key="3">
    <source>
        <dbReference type="EMBL" id="CAF4815425.1"/>
    </source>
</evidence>
<gene>
    <name evidence="2" type="ORF">SMN809_LOCUS37066</name>
    <name evidence="3" type="ORF">SMN809_LOCUS47785</name>
</gene>